<evidence type="ECO:0000256" key="1">
    <source>
        <dbReference type="ARBA" id="ARBA00004196"/>
    </source>
</evidence>
<comment type="caution">
    <text evidence="7">The sequence shown here is derived from an EMBL/GenBank/DDBJ whole genome shotgun (WGS) entry which is preliminary data.</text>
</comment>
<dbReference type="PANTHER" id="PTHR30290">
    <property type="entry name" value="PERIPLASMIC BINDING COMPONENT OF ABC TRANSPORTER"/>
    <property type="match status" value="1"/>
</dbReference>
<dbReference type="SUPFAM" id="SSF53850">
    <property type="entry name" value="Periplasmic binding protein-like II"/>
    <property type="match status" value="1"/>
</dbReference>
<sequence>MKTPVKSLISGLAPVLVLAIAALALPAAQAQTAAPAASAAPAGAKKIIRYAFRIAETSFDPAQITDLYSRTVAAGIYDAPYEWSFLAKPMQMRPATAAALPEISDDFKTFTIRIKPGIYFADDPAFKGQKRELTAEDYVYSLKRHYDPRWKSGNLYILENAKILGLSELRKKLIAEKKPFDYDTPVEGLKALDRYTFQIKLAEPAPRFISSNFTDGSFTGALAREVVEFYGDKIGEHPVGTGPYRLAQWKRSSRIVLARNPNFREVYYNETAPEGNARLQAIATKLKGQRLPMVDEVHISIIEENQPRWLAFLNEEHDLMEEMPADFAGSVIPNNQLAPIYAKRGMQMVRYPRADVAVSYFGMENPVVGGYEPHKVALRRAISLAVDVDREIRLVRRGQAIPSQGPIAPETSAYNPKLKTVMSDYSLAQAKALLDLHGYVDKNGDGWRDQPDGSPLVLQYATQPDQQSRQLIEQWNRNMKAINIKIEFSAAKWPENLKSSRAGKLMMWGVGWSGGPDSDTFLALGYGPNKGQANHARFDLPAFNKLYEQQRGMPDGPERFAVMADAARLMVAYMPYKVHVHRIFTDIAQPWVVGYHRNIFVRDFWKYVDVDLEAFSRSKGAAQ</sequence>
<feature type="domain" description="Solute-binding protein family 5" evidence="6">
    <location>
        <begin position="92"/>
        <end position="530"/>
    </location>
</feature>
<keyword evidence="8" id="KW-1185">Reference proteome</keyword>
<dbReference type="InterPro" id="IPR030678">
    <property type="entry name" value="Peptide/Ni-bd"/>
</dbReference>
<protein>
    <submittedName>
        <fullName evidence="7">Bicyclomycin resistance protein</fullName>
    </submittedName>
</protein>
<accession>A0A437RR41</accession>
<dbReference type="Gene3D" id="3.40.190.10">
    <property type="entry name" value="Periplasmic binding protein-like II"/>
    <property type="match status" value="1"/>
</dbReference>
<evidence type="ECO:0000256" key="2">
    <source>
        <dbReference type="ARBA" id="ARBA00005695"/>
    </source>
</evidence>
<feature type="chain" id="PRO_5019154015" evidence="5">
    <location>
        <begin position="31"/>
        <end position="623"/>
    </location>
</feature>
<dbReference type="InterPro" id="IPR000914">
    <property type="entry name" value="SBP_5_dom"/>
</dbReference>
<dbReference type="Pfam" id="PF00496">
    <property type="entry name" value="SBP_bac_5"/>
    <property type="match status" value="1"/>
</dbReference>
<evidence type="ECO:0000256" key="5">
    <source>
        <dbReference type="SAM" id="SignalP"/>
    </source>
</evidence>
<comment type="similarity">
    <text evidence="2">Belongs to the bacterial solute-binding protein 5 family.</text>
</comment>
<organism evidence="7 8">
    <name type="scientific">Rubrivivax rivuli</name>
    <dbReference type="NCBI Taxonomy" id="1862385"/>
    <lineage>
        <taxon>Bacteria</taxon>
        <taxon>Pseudomonadati</taxon>
        <taxon>Pseudomonadota</taxon>
        <taxon>Betaproteobacteria</taxon>
        <taxon>Burkholderiales</taxon>
        <taxon>Sphaerotilaceae</taxon>
        <taxon>Rubrivivax</taxon>
    </lineage>
</organism>
<evidence type="ECO:0000313" key="8">
    <source>
        <dbReference type="Proteomes" id="UP000285575"/>
    </source>
</evidence>
<evidence type="ECO:0000256" key="3">
    <source>
        <dbReference type="ARBA" id="ARBA00022448"/>
    </source>
</evidence>
<dbReference type="GO" id="GO:0043190">
    <property type="term" value="C:ATP-binding cassette (ABC) transporter complex"/>
    <property type="evidence" value="ECO:0007669"/>
    <property type="project" value="InterPro"/>
</dbReference>
<keyword evidence="4 5" id="KW-0732">Signal</keyword>
<dbReference type="GO" id="GO:0015833">
    <property type="term" value="P:peptide transport"/>
    <property type="evidence" value="ECO:0007669"/>
    <property type="project" value="TreeGrafter"/>
</dbReference>
<evidence type="ECO:0000259" key="6">
    <source>
        <dbReference type="Pfam" id="PF00496"/>
    </source>
</evidence>
<evidence type="ECO:0000256" key="4">
    <source>
        <dbReference type="ARBA" id="ARBA00022729"/>
    </source>
</evidence>
<name>A0A437RR41_9BURK</name>
<dbReference type="EMBL" id="SACR01000001">
    <property type="protein sequence ID" value="RVU49249.1"/>
    <property type="molecule type" value="Genomic_DNA"/>
</dbReference>
<gene>
    <name evidence="7" type="ORF">EOE66_01340</name>
</gene>
<feature type="signal peptide" evidence="5">
    <location>
        <begin position="1"/>
        <end position="30"/>
    </location>
</feature>
<dbReference type="GO" id="GO:1904680">
    <property type="term" value="F:peptide transmembrane transporter activity"/>
    <property type="evidence" value="ECO:0007669"/>
    <property type="project" value="TreeGrafter"/>
</dbReference>
<dbReference type="PIRSF" id="PIRSF002741">
    <property type="entry name" value="MppA"/>
    <property type="match status" value="1"/>
</dbReference>
<dbReference type="GO" id="GO:0030288">
    <property type="term" value="C:outer membrane-bounded periplasmic space"/>
    <property type="evidence" value="ECO:0007669"/>
    <property type="project" value="UniProtKB-ARBA"/>
</dbReference>
<dbReference type="InterPro" id="IPR039424">
    <property type="entry name" value="SBP_5"/>
</dbReference>
<comment type="subcellular location">
    <subcellularLocation>
        <location evidence="1">Cell envelope</location>
    </subcellularLocation>
</comment>
<dbReference type="PANTHER" id="PTHR30290:SF10">
    <property type="entry name" value="PERIPLASMIC OLIGOPEPTIDE-BINDING PROTEIN-RELATED"/>
    <property type="match status" value="1"/>
</dbReference>
<proteinExistence type="inferred from homology"/>
<reference evidence="7 8" key="1">
    <citation type="submission" date="2019-01" db="EMBL/GenBank/DDBJ databases">
        <authorList>
            <person name="Chen W.-M."/>
        </authorList>
    </citation>
    <scope>NUCLEOTIDE SEQUENCE [LARGE SCALE GENOMIC DNA]</scope>
    <source>
        <strain evidence="7 8">KYPY4</strain>
    </source>
</reference>
<dbReference type="OrthoDB" id="9801912at2"/>
<dbReference type="RefSeq" id="WP_128226886.1">
    <property type="nucleotide sequence ID" value="NZ_SACR01000001.1"/>
</dbReference>
<keyword evidence="3" id="KW-0813">Transport</keyword>
<dbReference type="Gene3D" id="3.10.105.10">
    <property type="entry name" value="Dipeptide-binding Protein, Domain 3"/>
    <property type="match status" value="1"/>
</dbReference>
<dbReference type="Proteomes" id="UP000285575">
    <property type="component" value="Unassembled WGS sequence"/>
</dbReference>
<dbReference type="AlphaFoldDB" id="A0A437RR41"/>
<evidence type="ECO:0000313" key="7">
    <source>
        <dbReference type="EMBL" id="RVU49249.1"/>
    </source>
</evidence>